<dbReference type="EMBL" id="CP078063">
    <property type="protein sequence ID" value="UVE51324.1"/>
    <property type="molecule type" value="Genomic_DNA"/>
</dbReference>
<reference evidence="2 4" key="1">
    <citation type="submission" date="2016-10" db="EMBL/GenBank/DDBJ databases">
        <authorList>
            <person name="de Groot N.N."/>
        </authorList>
    </citation>
    <scope>NUCLEOTIDE SEQUENCE [LARGE SCALE GENOMIC DNA]</scope>
    <source>
        <strain evidence="2 4">CDM_5</strain>
    </source>
</reference>
<evidence type="ECO:0000313" key="5">
    <source>
        <dbReference type="Proteomes" id="UP001058330"/>
    </source>
</evidence>
<organism evidence="2 4">
    <name type="scientific">Haloferax larsenii</name>
    <dbReference type="NCBI Taxonomy" id="302484"/>
    <lineage>
        <taxon>Archaea</taxon>
        <taxon>Methanobacteriati</taxon>
        <taxon>Methanobacteriota</taxon>
        <taxon>Stenosarchaea group</taxon>
        <taxon>Halobacteria</taxon>
        <taxon>Halobacteriales</taxon>
        <taxon>Haloferacaceae</taxon>
        <taxon>Haloferax</taxon>
    </lineage>
</organism>
<dbReference type="InterPro" id="IPR058957">
    <property type="entry name" value="Peptidase_inhib_put_dom"/>
</dbReference>
<dbReference type="OrthoDB" id="379597at2157"/>
<dbReference type="Proteomes" id="UP001058330">
    <property type="component" value="Chromosome"/>
</dbReference>
<dbReference type="EMBL" id="FOAD01000002">
    <property type="protein sequence ID" value="SEK95292.1"/>
    <property type="molecule type" value="Genomic_DNA"/>
</dbReference>
<accession>A0A1H7L8H0</accession>
<evidence type="ECO:0000259" key="1">
    <source>
        <dbReference type="Pfam" id="PF26036"/>
    </source>
</evidence>
<dbReference type="GeneID" id="74528318"/>
<sequence length="87" mass="9234">MARQVHPEVEAMVSNLNSDEVVDLVFVCDNGWGKDVADSIAQFGGEVKSVLPSDVLVAEVTVSDIPKATSISHVKSVSPDREARALA</sequence>
<evidence type="ECO:0000313" key="4">
    <source>
        <dbReference type="Proteomes" id="UP000183894"/>
    </source>
</evidence>
<gene>
    <name evidence="3" type="ORF">KU306_05435</name>
    <name evidence="2" type="ORF">SAMN04488691_102246</name>
</gene>
<feature type="domain" description="Putative peptidase inhibitor" evidence="1">
    <location>
        <begin position="5"/>
        <end position="80"/>
    </location>
</feature>
<reference evidence="3" key="2">
    <citation type="submission" date="2021-07" db="EMBL/GenBank/DDBJ databases">
        <title>Studies on halocins as antimicrobial molecules from haloarchaea.</title>
        <authorList>
            <person name="Kumar S."/>
            <person name="Khare S.K."/>
        </authorList>
    </citation>
    <scope>NUCLEOTIDE SEQUENCE</scope>
    <source>
        <strain evidence="3">NCIM 5678</strain>
    </source>
</reference>
<name>A0A1H7L8H0_HALLR</name>
<protein>
    <recommendedName>
        <fullName evidence="1">Putative peptidase inhibitor domain-containing protein</fullName>
    </recommendedName>
</protein>
<evidence type="ECO:0000313" key="2">
    <source>
        <dbReference type="EMBL" id="SEK95292.1"/>
    </source>
</evidence>
<dbReference type="Proteomes" id="UP000183894">
    <property type="component" value="Unassembled WGS sequence"/>
</dbReference>
<keyword evidence="5" id="KW-1185">Reference proteome</keyword>
<proteinExistence type="predicted"/>
<dbReference type="Pfam" id="PF26036">
    <property type="entry name" value="Peptidase_inhib_put"/>
    <property type="match status" value="1"/>
</dbReference>
<dbReference type="RefSeq" id="WP_139198309.1">
    <property type="nucleotide sequence ID" value="NZ_CP078063.1"/>
</dbReference>
<evidence type="ECO:0000313" key="3">
    <source>
        <dbReference type="EMBL" id="UVE51324.1"/>
    </source>
</evidence>
<dbReference type="AlphaFoldDB" id="A0A1H7L8H0"/>